<keyword evidence="5 7" id="KW-0573">Peptidoglycan synthesis</keyword>
<evidence type="ECO:0000256" key="4">
    <source>
        <dbReference type="ARBA" id="ARBA00022960"/>
    </source>
</evidence>
<keyword evidence="4 7" id="KW-0133">Cell shape</keyword>
<gene>
    <name evidence="9" type="ORF">ACFPP9_25155</name>
</gene>
<dbReference type="PROSITE" id="PS52029">
    <property type="entry name" value="LD_TPASE"/>
    <property type="match status" value="1"/>
</dbReference>
<comment type="caution">
    <text evidence="9">The sequence shown here is derived from an EMBL/GenBank/DDBJ whole genome shotgun (WGS) entry which is preliminary data.</text>
</comment>
<reference evidence="10" key="1">
    <citation type="journal article" date="2019" name="Int. J. Syst. Evol. Microbiol.">
        <title>The Global Catalogue of Microorganisms (GCM) 10K type strain sequencing project: providing services to taxonomists for standard genome sequencing and annotation.</title>
        <authorList>
            <consortium name="The Broad Institute Genomics Platform"/>
            <consortium name="The Broad Institute Genome Sequencing Center for Infectious Disease"/>
            <person name="Wu L."/>
            <person name="Ma J."/>
        </authorList>
    </citation>
    <scope>NUCLEOTIDE SEQUENCE [LARGE SCALE GENOMIC DNA]</scope>
    <source>
        <strain evidence="10">KACC 12633</strain>
    </source>
</reference>
<evidence type="ECO:0000259" key="8">
    <source>
        <dbReference type="PROSITE" id="PS52029"/>
    </source>
</evidence>
<evidence type="ECO:0000313" key="10">
    <source>
        <dbReference type="Proteomes" id="UP001596150"/>
    </source>
</evidence>
<evidence type="ECO:0000256" key="2">
    <source>
        <dbReference type="ARBA" id="ARBA00005992"/>
    </source>
</evidence>
<keyword evidence="3" id="KW-0808">Transferase</keyword>
<protein>
    <submittedName>
        <fullName evidence="9">Transcriptional regulator</fullName>
    </submittedName>
</protein>
<evidence type="ECO:0000256" key="7">
    <source>
        <dbReference type="PROSITE-ProRule" id="PRU01373"/>
    </source>
</evidence>
<feature type="active site" description="Nucleophile" evidence="7">
    <location>
        <position position="172"/>
    </location>
</feature>
<accession>A0ABW0Q5Z0</accession>
<comment type="similarity">
    <text evidence="2">Belongs to the YkuD family.</text>
</comment>
<sequence length="398" mass="43155">MPGSAFFSRLRNFVLGKFGLNKSGLGKAVLLLAVGLVLAACQDGGVPKHMKPLPAKLKAKMEQLNMDAKAPIYIRSFKETSEFEVWKQRRDGSYGLLKTYAICKWSGKLGPKIKEGDRQAPEGFYTVKPGQMNPNSQYYLSFNIGFPNAYDDAWGRTGNSLMVHGACSSAGCYSMTDESAGEIYWLARDSFIGGQRSFEVHLYPFRMTAENMAKHRNDPNMPFWKMLKDGNDHFEVTRKPPVVGVCGKSYVFNVDTGGAKLNAAAACPANMRVPEWLDAAVKQKQSKDQQIFLATAAKLDGQDQVAASKAVTDAAARQASLEAEAVASAPAAFTPVAAAEPMGNAASMAIDGVPAPEMPLPVPSPVRMTADPAADVYAPAPVEKKPGFWDKFKKRQPS</sequence>
<dbReference type="PANTHER" id="PTHR36699">
    <property type="entry name" value="LD-TRANSPEPTIDASE"/>
    <property type="match status" value="1"/>
</dbReference>
<feature type="domain" description="L,D-TPase catalytic" evidence="8">
    <location>
        <begin position="72"/>
        <end position="203"/>
    </location>
</feature>
<dbReference type="EMBL" id="JBHSML010000032">
    <property type="protein sequence ID" value="MFC5519077.1"/>
    <property type="molecule type" value="Genomic_DNA"/>
</dbReference>
<dbReference type="InterPro" id="IPR005490">
    <property type="entry name" value="LD_TPept_cat_dom"/>
</dbReference>
<evidence type="ECO:0000256" key="5">
    <source>
        <dbReference type="ARBA" id="ARBA00022984"/>
    </source>
</evidence>
<comment type="pathway">
    <text evidence="1 7">Cell wall biogenesis; peptidoglycan biosynthesis.</text>
</comment>
<evidence type="ECO:0000313" key="9">
    <source>
        <dbReference type="EMBL" id="MFC5519077.1"/>
    </source>
</evidence>
<dbReference type="Proteomes" id="UP001596150">
    <property type="component" value="Unassembled WGS sequence"/>
</dbReference>
<evidence type="ECO:0000256" key="6">
    <source>
        <dbReference type="ARBA" id="ARBA00023316"/>
    </source>
</evidence>
<dbReference type="SUPFAM" id="SSF141523">
    <property type="entry name" value="L,D-transpeptidase catalytic domain-like"/>
    <property type="match status" value="1"/>
</dbReference>
<organism evidence="9 10">
    <name type="scientific">Kaistia terrae</name>
    <dbReference type="NCBI Taxonomy" id="537017"/>
    <lineage>
        <taxon>Bacteria</taxon>
        <taxon>Pseudomonadati</taxon>
        <taxon>Pseudomonadota</taxon>
        <taxon>Alphaproteobacteria</taxon>
        <taxon>Hyphomicrobiales</taxon>
        <taxon>Kaistiaceae</taxon>
        <taxon>Kaistia</taxon>
    </lineage>
</organism>
<keyword evidence="6 7" id="KW-0961">Cell wall biogenesis/degradation</keyword>
<keyword evidence="10" id="KW-1185">Reference proteome</keyword>
<name>A0ABW0Q5Z0_9HYPH</name>
<evidence type="ECO:0000256" key="1">
    <source>
        <dbReference type="ARBA" id="ARBA00004752"/>
    </source>
</evidence>
<feature type="active site" description="Proton donor/acceptor" evidence="7">
    <location>
        <position position="164"/>
    </location>
</feature>
<dbReference type="InterPro" id="IPR038063">
    <property type="entry name" value="Transpep_catalytic_dom"/>
</dbReference>
<evidence type="ECO:0000256" key="3">
    <source>
        <dbReference type="ARBA" id="ARBA00022679"/>
    </source>
</evidence>
<dbReference type="RefSeq" id="WP_266346054.1">
    <property type="nucleotide sequence ID" value="NZ_JAPKNH010000013.1"/>
</dbReference>
<proteinExistence type="inferred from homology"/>
<dbReference type="PANTHER" id="PTHR36699:SF1">
    <property type="entry name" value="L,D-TRANSPEPTIDASE YAFK-RELATED"/>
    <property type="match status" value="1"/>
</dbReference>